<feature type="transmembrane region" description="Helical" evidence="2">
    <location>
        <begin position="25"/>
        <end position="46"/>
    </location>
</feature>
<feature type="coiled-coil region" evidence="1">
    <location>
        <begin position="184"/>
        <end position="283"/>
    </location>
</feature>
<dbReference type="STRING" id="502025.Hoch_5953"/>
<protein>
    <submittedName>
        <fullName evidence="3">Capsule polysaccharide export protein-like protein</fullName>
    </submittedName>
</protein>
<dbReference type="GO" id="GO:0005886">
    <property type="term" value="C:plasma membrane"/>
    <property type="evidence" value="ECO:0007669"/>
    <property type="project" value="TreeGrafter"/>
</dbReference>
<sequence length="383" mass="42246">MSSTETMPTGAIRARAMRRTRARRLLLRVGILVGVPTLIGILYYGVLASKQYESVSTFTVQSADGGLGGGFETLLGALPASGVGRDVLVVRDYIASRDMLAHLDSEYGWTEHFQNPEHDWLSRLAADASSEDIYDDYRERVVVVHDTQSNALTVRVRAYTADSAQTFTNAILAASEKMVNDMSERLREDQIEFAQQQLEKAERRFAEAREAITELQGEDAEINPLESAASYMGIRAELEAELAKARAELDSARAVMAPSAPQVLELSARVRSLARQVEAQRRRLVDKDDKDGLNQQISRFEPLVVEKEFAQRALASTTASLELARAEAARQHRYLVTIASPSLPNEATHPRRLWGIATVFVVSLLLASLGGVIVAAIREHAKL</sequence>
<feature type="transmembrane region" description="Helical" evidence="2">
    <location>
        <begin position="353"/>
        <end position="377"/>
    </location>
</feature>
<dbReference type="RefSeq" id="WP_012831020.1">
    <property type="nucleotide sequence ID" value="NC_013440.1"/>
</dbReference>
<reference evidence="3 4" key="1">
    <citation type="journal article" date="2010" name="Stand. Genomic Sci.">
        <title>Complete genome sequence of Haliangium ochraceum type strain (SMP-2).</title>
        <authorList>
            <consortium name="US DOE Joint Genome Institute (JGI-PGF)"/>
            <person name="Ivanova N."/>
            <person name="Daum C."/>
            <person name="Lang E."/>
            <person name="Abt B."/>
            <person name="Kopitz M."/>
            <person name="Saunders E."/>
            <person name="Lapidus A."/>
            <person name="Lucas S."/>
            <person name="Glavina Del Rio T."/>
            <person name="Nolan M."/>
            <person name="Tice H."/>
            <person name="Copeland A."/>
            <person name="Cheng J.F."/>
            <person name="Chen F."/>
            <person name="Bruce D."/>
            <person name="Goodwin L."/>
            <person name="Pitluck S."/>
            <person name="Mavromatis K."/>
            <person name="Pati A."/>
            <person name="Mikhailova N."/>
            <person name="Chen A."/>
            <person name="Palaniappan K."/>
            <person name="Land M."/>
            <person name="Hauser L."/>
            <person name="Chang Y.J."/>
            <person name="Jeffries C.D."/>
            <person name="Detter J.C."/>
            <person name="Brettin T."/>
            <person name="Rohde M."/>
            <person name="Goker M."/>
            <person name="Bristow J."/>
            <person name="Markowitz V."/>
            <person name="Eisen J.A."/>
            <person name="Hugenholtz P."/>
            <person name="Kyrpides N.C."/>
            <person name="Klenk H.P."/>
        </authorList>
    </citation>
    <scope>NUCLEOTIDE SEQUENCE [LARGE SCALE GENOMIC DNA]</scope>
    <source>
        <strain evidence="4">DSM 14365 / CIP 107738 / JCM 11303 / AJ 13395 / SMP-2</strain>
    </source>
</reference>
<dbReference type="GO" id="GO:0004713">
    <property type="term" value="F:protein tyrosine kinase activity"/>
    <property type="evidence" value="ECO:0007669"/>
    <property type="project" value="TreeGrafter"/>
</dbReference>
<keyword evidence="4" id="KW-1185">Reference proteome</keyword>
<keyword evidence="2" id="KW-0812">Transmembrane</keyword>
<dbReference type="PANTHER" id="PTHR32309:SF13">
    <property type="entry name" value="FERRIC ENTEROBACTIN TRANSPORT PROTEIN FEPE"/>
    <property type="match status" value="1"/>
</dbReference>
<keyword evidence="1" id="KW-0175">Coiled coil</keyword>
<dbReference type="KEGG" id="hoh:Hoch_5953"/>
<dbReference type="AlphaFoldDB" id="D0LJS1"/>
<organism evidence="3 4">
    <name type="scientific">Haliangium ochraceum (strain DSM 14365 / JCM 11303 / SMP-2)</name>
    <dbReference type="NCBI Taxonomy" id="502025"/>
    <lineage>
        <taxon>Bacteria</taxon>
        <taxon>Pseudomonadati</taxon>
        <taxon>Myxococcota</taxon>
        <taxon>Polyangia</taxon>
        <taxon>Haliangiales</taxon>
        <taxon>Kofleriaceae</taxon>
        <taxon>Haliangium</taxon>
    </lineage>
</organism>
<evidence type="ECO:0000256" key="1">
    <source>
        <dbReference type="SAM" id="Coils"/>
    </source>
</evidence>
<dbReference type="PANTHER" id="PTHR32309">
    <property type="entry name" value="TYROSINE-PROTEIN KINASE"/>
    <property type="match status" value="1"/>
</dbReference>
<keyword evidence="2" id="KW-1133">Transmembrane helix</keyword>
<accession>D0LJS1</accession>
<dbReference type="eggNOG" id="COG3524">
    <property type="taxonomic scope" value="Bacteria"/>
</dbReference>
<evidence type="ECO:0000256" key="2">
    <source>
        <dbReference type="SAM" id="Phobius"/>
    </source>
</evidence>
<proteinExistence type="predicted"/>
<dbReference type="Proteomes" id="UP000001880">
    <property type="component" value="Chromosome"/>
</dbReference>
<dbReference type="InterPro" id="IPR050445">
    <property type="entry name" value="Bact_polysacc_biosynth/exp"/>
</dbReference>
<keyword evidence="2" id="KW-0472">Membrane</keyword>
<evidence type="ECO:0000313" key="4">
    <source>
        <dbReference type="Proteomes" id="UP000001880"/>
    </source>
</evidence>
<evidence type="ECO:0000313" key="3">
    <source>
        <dbReference type="EMBL" id="ACY18428.1"/>
    </source>
</evidence>
<gene>
    <name evidence="3" type="ordered locus">Hoch_5953</name>
</gene>
<dbReference type="EMBL" id="CP001804">
    <property type="protein sequence ID" value="ACY18428.1"/>
    <property type="molecule type" value="Genomic_DNA"/>
</dbReference>
<name>D0LJS1_HALO1</name>
<dbReference type="OrthoDB" id="5497849at2"/>
<dbReference type="HOGENOM" id="CLU_027864_0_0_7"/>